<gene>
    <name evidence="8" type="ORF">SLEP1_g43939</name>
</gene>
<evidence type="ECO:0000256" key="2">
    <source>
        <dbReference type="ARBA" id="ARBA00004777"/>
    </source>
</evidence>
<evidence type="ECO:0000313" key="8">
    <source>
        <dbReference type="EMBL" id="GKV35708.1"/>
    </source>
</evidence>
<evidence type="ECO:0000256" key="7">
    <source>
        <dbReference type="RuleBase" id="RU003862"/>
    </source>
</evidence>
<keyword evidence="6 7" id="KW-0560">Oxidoreductase</keyword>
<keyword evidence="9" id="KW-1185">Reference proteome</keyword>
<sequence>MKIDHALGTVKSNGIQKVLALRGDPPHGQDKFVKVQGGFACALDLVQHIRRKYGDYFGNTVAASIYFALPKIKKIIVSIRIISPHKWEFNPAIEITGFRSLHCGAVVRLLGGPPPGWNDSGSRRRRSRSLLLGRQFAGTSSPQRIRRRRRQLASSIRDPKKGTYLRFTSVNIKTGFKFARVNSRVSRFAFVGS</sequence>
<dbReference type="EMBL" id="BPVZ01000112">
    <property type="protein sequence ID" value="GKV35708.1"/>
    <property type="molecule type" value="Genomic_DNA"/>
</dbReference>
<dbReference type="InterPro" id="IPR029041">
    <property type="entry name" value="FAD-linked_oxidoreductase-like"/>
</dbReference>
<reference evidence="8 9" key="1">
    <citation type="journal article" date="2021" name="Commun. Biol.">
        <title>The genome of Shorea leprosula (Dipterocarpaceae) highlights the ecological relevance of drought in aseasonal tropical rainforests.</title>
        <authorList>
            <person name="Ng K.K.S."/>
            <person name="Kobayashi M.J."/>
            <person name="Fawcett J.A."/>
            <person name="Hatakeyama M."/>
            <person name="Paape T."/>
            <person name="Ng C.H."/>
            <person name="Ang C.C."/>
            <person name="Tnah L.H."/>
            <person name="Lee C.T."/>
            <person name="Nishiyama T."/>
            <person name="Sese J."/>
            <person name="O'Brien M.J."/>
            <person name="Copetti D."/>
            <person name="Mohd Noor M.I."/>
            <person name="Ong R.C."/>
            <person name="Putra M."/>
            <person name="Sireger I.Z."/>
            <person name="Indrioko S."/>
            <person name="Kosugi Y."/>
            <person name="Izuno A."/>
            <person name="Isagi Y."/>
            <person name="Lee S.L."/>
            <person name="Shimizu K.K."/>
        </authorList>
    </citation>
    <scope>NUCLEOTIDE SEQUENCE [LARGE SCALE GENOMIC DNA]</scope>
    <source>
        <strain evidence="8">214</strain>
    </source>
</reference>
<evidence type="ECO:0000313" key="9">
    <source>
        <dbReference type="Proteomes" id="UP001054252"/>
    </source>
</evidence>
<evidence type="ECO:0000256" key="4">
    <source>
        <dbReference type="ARBA" id="ARBA00022630"/>
    </source>
</evidence>
<dbReference type="GO" id="GO:0009086">
    <property type="term" value="P:methionine biosynthetic process"/>
    <property type="evidence" value="ECO:0007669"/>
    <property type="project" value="TreeGrafter"/>
</dbReference>
<dbReference type="Pfam" id="PF02219">
    <property type="entry name" value="MTHFR"/>
    <property type="match status" value="1"/>
</dbReference>
<dbReference type="Proteomes" id="UP001054252">
    <property type="component" value="Unassembled WGS sequence"/>
</dbReference>
<dbReference type="GO" id="GO:0071949">
    <property type="term" value="F:FAD binding"/>
    <property type="evidence" value="ECO:0007669"/>
    <property type="project" value="TreeGrafter"/>
</dbReference>
<evidence type="ECO:0000256" key="3">
    <source>
        <dbReference type="ARBA" id="ARBA00006743"/>
    </source>
</evidence>
<dbReference type="GO" id="GO:0005829">
    <property type="term" value="C:cytosol"/>
    <property type="evidence" value="ECO:0007669"/>
    <property type="project" value="TreeGrafter"/>
</dbReference>
<dbReference type="Gene3D" id="3.20.20.220">
    <property type="match status" value="1"/>
</dbReference>
<dbReference type="GO" id="GO:0004489">
    <property type="term" value="F:methylenetetrahydrofolate reductase [NAD(P)H] activity"/>
    <property type="evidence" value="ECO:0007669"/>
    <property type="project" value="InterPro"/>
</dbReference>
<organism evidence="8 9">
    <name type="scientific">Rubroshorea leprosula</name>
    <dbReference type="NCBI Taxonomy" id="152421"/>
    <lineage>
        <taxon>Eukaryota</taxon>
        <taxon>Viridiplantae</taxon>
        <taxon>Streptophyta</taxon>
        <taxon>Embryophyta</taxon>
        <taxon>Tracheophyta</taxon>
        <taxon>Spermatophyta</taxon>
        <taxon>Magnoliopsida</taxon>
        <taxon>eudicotyledons</taxon>
        <taxon>Gunneridae</taxon>
        <taxon>Pentapetalae</taxon>
        <taxon>rosids</taxon>
        <taxon>malvids</taxon>
        <taxon>Malvales</taxon>
        <taxon>Dipterocarpaceae</taxon>
        <taxon>Rubroshorea</taxon>
    </lineage>
</organism>
<evidence type="ECO:0000256" key="1">
    <source>
        <dbReference type="ARBA" id="ARBA00001974"/>
    </source>
</evidence>
<dbReference type="GO" id="GO:0035999">
    <property type="term" value="P:tetrahydrofolate interconversion"/>
    <property type="evidence" value="ECO:0007669"/>
    <property type="project" value="TreeGrafter"/>
</dbReference>
<comment type="caution">
    <text evidence="8">The sequence shown here is derived from an EMBL/GenBank/DDBJ whole genome shotgun (WGS) entry which is preliminary data.</text>
</comment>
<protein>
    <recommendedName>
        <fullName evidence="7">Methylenetetrahydrofolate reductase</fullName>
    </recommendedName>
</protein>
<proteinExistence type="inferred from homology"/>
<dbReference type="AlphaFoldDB" id="A0AAV5LEM5"/>
<dbReference type="InterPro" id="IPR003171">
    <property type="entry name" value="Mehydrof_redctse-like"/>
</dbReference>
<evidence type="ECO:0000256" key="6">
    <source>
        <dbReference type="ARBA" id="ARBA00023002"/>
    </source>
</evidence>
<accession>A0AAV5LEM5</accession>
<comment type="similarity">
    <text evidence="3 7">Belongs to the methylenetetrahydrofolate reductase family.</text>
</comment>
<dbReference type="SUPFAM" id="SSF51730">
    <property type="entry name" value="FAD-linked oxidoreductase"/>
    <property type="match status" value="1"/>
</dbReference>
<evidence type="ECO:0000256" key="5">
    <source>
        <dbReference type="ARBA" id="ARBA00022827"/>
    </source>
</evidence>
<keyword evidence="4 7" id="KW-0285">Flavoprotein</keyword>
<dbReference type="PANTHER" id="PTHR45754">
    <property type="entry name" value="METHYLENETETRAHYDROFOLATE REDUCTASE"/>
    <property type="match status" value="1"/>
</dbReference>
<name>A0AAV5LEM5_9ROSI</name>
<keyword evidence="5 7" id="KW-0274">FAD</keyword>
<comment type="cofactor">
    <cofactor evidence="1 7">
        <name>FAD</name>
        <dbReference type="ChEBI" id="CHEBI:57692"/>
    </cofactor>
</comment>
<comment type="pathway">
    <text evidence="2 7">One-carbon metabolism; tetrahydrofolate interconversion.</text>
</comment>
<dbReference type="PANTHER" id="PTHR45754:SF3">
    <property type="entry name" value="METHYLENETETRAHYDROFOLATE REDUCTASE (NADPH)"/>
    <property type="match status" value="1"/>
</dbReference>